<comment type="caution">
    <text evidence="1">The sequence shown here is derived from an EMBL/GenBank/DDBJ whole genome shotgun (WGS) entry which is preliminary data.</text>
</comment>
<sequence length="106" mass="12559">MGRRDVTVIRPLVFLPEKYALSTAKRLELPICKPNCPVAGQTKREDMKAVIQYFTRFVPNPEERFMNAIADTHKYGMWDRLRLPPRDIDDMCENERIAYEHIAHRR</sequence>
<accession>A0A645CQW2</accession>
<dbReference type="EMBL" id="VSSQ01029246">
    <property type="protein sequence ID" value="MPM79297.1"/>
    <property type="molecule type" value="Genomic_DNA"/>
</dbReference>
<evidence type="ECO:0008006" key="2">
    <source>
        <dbReference type="Google" id="ProtNLM"/>
    </source>
</evidence>
<reference evidence="1" key="1">
    <citation type="submission" date="2019-08" db="EMBL/GenBank/DDBJ databases">
        <authorList>
            <person name="Kucharzyk K."/>
            <person name="Murdoch R.W."/>
            <person name="Higgins S."/>
            <person name="Loffler F."/>
        </authorList>
    </citation>
    <scope>NUCLEOTIDE SEQUENCE</scope>
</reference>
<gene>
    <name evidence="1" type="ORF">SDC9_126330</name>
</gene>
<organism evidence="1">
    <name type="scientific">bioreactor metagenome</name>
    <dbReference type="NCBI Taxonomy" id="1076179"/>
    <lineage>
        <taxon>unclassified sequences</taxon>
        <taxon>metagenomes</taxon>
        <taxon>ecological metagenomes</taxon>
    </lineage>
</organism>
<proteinExistence type="predicted"/>
<name>A0A645CQW2_9ZZZZ</name>
<evidence type="ECO:0000313" key="1">
    <source>
        <dbReference type="EMBL" id="MPM79297.1"/>
    </source>
</evidence>
<dbReference type="AlphaFoldDB" id="A0A645CQW2"/>
<protein>
    <recommendedName>
        <fullName evidence="2">tRNA-cytidine(32) 2-sulfurtransferase</fullName>
    </recommendedName>
</protein>
<dbReference type="SUPFAM" id="SSF52402">
    <property type="entry name" value="Adenine nucleotide alpha hydrolases-like"/>
    <property type="match status" value="1"/>
</dbReference>